<keyword evidence="3" id="KW-1185">Reference proteome</keyword>
<evidence type="ECO:0000313" key="2">
    <source>
        <dbReference type="EMBL" id="EPX60966.1"/>
    </source>
</evidence>
<gene>
    <name evidence="2" type="ORF">D187_001618</name>
</gene>
<protein>
    <submittedName>
        <fullName evidence="2">Uncharacterized protein</fullName>
    </submittedName>
</protein>
<proteinExistence type="predicted"/>
<dbReference type="EMBL" id="ANAH02000011">
    <property type="protein sequence ID" value="EPX60966.1"/>
    <property type="molecule type" value="Genomic_DNA"/>
</dbReference>
<name>S9PCZ8_CYSF2</name>
<evidence type="ECO:0000256" key="1">
    <source>
        <dbReference type="SAM" id="MobiDB-lite"/>
    </source>
</evidence>
<dbReference type="Proteomes" id="UP000011682">
    <property type="component" value="Unassembled WGS sequence"/>
</dbReference>
<sequence>MGATNSPVLALTGVVQAAPQDWLNREYPLPSGPLQDCWGWMRTATVEQEKQKDTVAAVARRSHVGSPFREQVGPSRGKNTVHPSSAYPR</sequence>
<reference evidence="2" key="1">
    <citation type="submission" date="2013-05" db="EMBL/GenBank/DDBJ databases">
        <title>Genome assembly of Cystobacter fuscus DSM 2262.</title>
        <authorList>
            <person name="Sharma G."/>
            <person name="Khatri I."/>
            <person name="Kaur C."/>
            <person name="Mayilraj S."/>
            <person name="Subramanian S."/>
        </authorList>
    </citation>
    <scope>NUCLEOTIDE SEQUENCE [LARGE SCALE GENOMIC DNA]</scope>
    <source>
        <strain evidence="2">DSM 2262</strain>
    </source>
</reference>
<organism evidence="2 3">
    <name type="scientific">Cystobacter fuscus (strain ATCC 25194 / DSM 2262 / NBRC 100088 / M29)</name>
    <dbReference type="NCBI Taxonomy" id="1242864"/>
    <lineage>
        <taxon>Bacteria</taxon>
        <taxon>Pseudomonadati</taxon>
        <taxon>Myxococcota</taxon>
        <taxon>Myxococcia</taxon>
        <taxon>Myxococcales</taxon>
        <taxon>Cystobacterineae</taxon>
        <taxon>Archangiaceae</taxon>
        <taxon>Cystobacter</taxon>
    </lineage>
</organism>
<accession>S9PCZ8</accession>
<feature type="region of interest" description="Disordered" evidence="1">
    <location>
        <begin position="62"/>
        <end position="89"/>
    </location>
</feature>
<dbReference type="AlphaFoldDB" id="S9PCZ8"/>
<evidence type="ECO:0000313" key="3">
    <source>
        <dbReference type="Proteomes" id="UP000011682"/>
    </source>
</evidence>
<comment type="caution">
    <text evidence="2">The sequence shown here is derived from an EMBL/GenBank/DDBJ whole genome shotgun (WGS) entry which is preliminary data.</text>
</comment>